<name>A2SFL7_METPP</name>
<dbReference type="InterPro" id="IPR036390">
    <property type="entry name" value="WH_DNA-bd_sf"/>
</dbReference>
<proteinExistence type="predicted"/>
<dbReference type="HOGENOM" id="CLU_2407549_0_0_4"/>
<evidence type="ECO:0000313" key="2">
    <source>
        <dbReference type="Proteomes" id="UP000000366"/>
    </source>
</evidence>
<dbReference type="Proteomes" id="UP000000366">
    <property type="component" value="Chromosome"/>
</dbReference>
<reference evidence="1 2" key="1">
    <citation type="journal article" date="2007" name="J. Bacteriol.">
        <title>Whole-genome analysis of the methyl tert-butyl ether-degrading beta-proteobacterium Methylibium petroleiphilum PM1.</title>
        <authorList>
            <person name="Kane S.R."/>
            <person name="Chakicherla A.Y."/>
            <person name="Chain P.S.G."/>
            <person name="Schmidt R."/>
            <person name="Shin M.W."/>
            <person name="Legler T.C."/>
            <person name="Scow K.M."/>
            <person name="Larimer F.W."/>
            <person name="Lucas S.M."/>
            <person name="Richardson P.M."/>
            <person name="Hristova K.R."/>
        </authorList>
    </citation>
    <scope>NUCLEOTIDE SEQUENCE [LARGE SCALE GENOMIC DNA]</scope>
    <source>
        <strain evidence="2">ATCC BAA-1232 / LMG 22953 / PM1</strain>
    </source>
</reference>
<gene>
    <name evidence="1" type="ordered locus">Mpe_A1394</name>
</gene>
<dbReference type="EMBL" id="CP000555">
    <property type="protein sequence ID" value="ABM94356.1"/>
    <property type="molecule type" value="Genomic_DNA"/>
</dbReference>
<dbReference type="STRING" id="420662.Mpe_A1394"/>
<accession>A2SFL7</accession>
<evidence type="ECO:0000313" key="1">
    <source>
        <dbReference type="EMBL" id="ABM94356.1"/>
    </source>
</evidence>
<organism evidence="1 2">
    <name type="scientific">Methylibium petroleiphilum (strain ATCC BAA-1232 / LMG 22953 / PM1)</name>
    <dbReference type="NCBI Taxonomy" id="420662"/>
    <lineage>
        <taxon>Bacteria</taxon>
        <taxon>Pseudomonadati</taxon>
        <taxon>Pseudomonadota</taxon>
        <taxon>Betaproteobacteria</taxon>
        <taxon>Burkholderiales</taxon>
        <taxon>Sphaerotilaceae</taxon>
        <taxon>Methylibium</taxon>
    </lineage>
</organism>
<dbReference type="RefSeq" id="WP_011828993.1">
    <property type="nucleotide sequence ID" value="NC_008825.1"/>
</dbReference>
<dbReference type="AlphaFoldDB" id="A2SFL7"/>
<dbReference type="eggNOG" id="ENOG5033NSD">
    <property type="taxonomic scope" value="Bacteria"/>
</dbReference>
<sequence length="93" mass="10694">MKQYKLSAWPDLPAGFHRTAYRRMLHQMSHRHVTVRQLMAESGLARSAVMQFLDTLSERELLDERPHAAPPTALGKLLPMALWRRAFATQSPI</sequence>
<keyword evidence="2" id="KW-1185">Reference proteome</keyword>
<protein>
    <recommendedName>
        <fullName evidence="3">HTH iclR-type domain-containing protein</fullName>
    </recommendedName>
</protein>
<dbReference type="SUPFAM" id="SSF46785">
    <property type="entry name" value="Winged helix' DNA-binding domain"/>
    <property type="match status" value="1"/>
</dbReference>
<dbReference type="KEGG" id="mpt:Mpe_A1394"/>
<evidence type="ECO:0008006" key="3">
    <source>
        <dbReference type="Google" id="ProtNLM"/>
    </source>
</evidence>